<comment type="subcellular location">
    <subcellularLocation>
        <location evidence="1">Cell projection</location>
        <location evidence="1">Cilium</location>
    </subcellularLocation>
</comment>
<keyword evidence="5" id="KW-0175">Coiled coil</keyword>
<gene>
    <name evidence="6" type="ORF">BPAG_LOCUS2129</name>
</gene>
<evidence type="ECO:0000313" key="6">
    <source>
        <dbReference type="EMBL" id="VDN83315.1"/>
    </source>
</evidence>
<reference evidence="8" key="1">
    <citation type="submission" date="2016-04" db="UniProtKB">
        <authorList>
            <consortium name="WormBaseParasite"/>
        </authorList>
    </citation>
    <scope>IDENTIFICATION</scope>
</reference>
<dbReference type="AlphaFoldDB" id="A0A0N4T1V1"/>
<evidence type="ECO:0000256" key="2">
    <source>
        <dbReference type="ARBA" id="ARBA00009415"/>
    </source>
</evidence>
<feature type="coiled-coil region" evidence="5">
    <location>
        <begin position="334"/>
        <end position="388"/>
    </location>
</feature>
<dbReference type="EMBL" id="UZAD01000253">
    <property type="protein sequence ID" value="VDN83315.1"/>
    <property type="molecule type" value="Genomic_DNA"/>
</dbReference>
<evidence type="ECO:0000313" key="8">
    <source>
        <dbReference type="WBParaSite" id="BPAG_0000215901-mRNA-1"/>
    </source>
</evidence>
<accession>A0A0N4T1V1</accession>
<dbReference type="InterPro" id="IPR019530">
    <property type="entry name" value="Intra-flagellar_transport_57"/>
</dbReference>
<reference evidence="6 7" key="2">
    <citation type="submission" date="2018-11" db="EMBL/GenBank/DDBJ databases">
        <authorList>
            <consortium name="Pathogen Informatics"/>
        </authorList>
    </citation>
    <scope>NUCLEOTIDE SEQUENCE [LARGE SCALE GENOMIC DNA]</scope>
</reference>
<dbReference type="GO" id="GO:0005794">
    <property type="term" value="C:Golgi apparatus"/>
    <property type="evidence" value="ECO:0007669"/>
    <property type="project" value="TreeGrafter"/>
</dbReference>
<evidence type="ECO:0000256" key="1">
    <source>
        <dbReference type="ARBA" id="ARBA00004138"/>
    </source>
</evidence>
<dbReference type="Pfam" id="PF10498">
    <property type="entry name" value="IFT57"/>
    <property type="match status" value="1"/>
</dbReference>
<dbReference type="WBParaSite" id="BPAG_0000215901-mRNA-1">
    <property type="protein sequence ID" value="BPAG_0000215901-mRNA-1"/>
    <property type="gene ID" value="BPAG_0000215901"/>
</dbReference>
<proteinExistence type="inferred from homology"/>
<dbReference type="GO" id="GO:0005929">
    <property type="term" value="C:cilium"/>
    <property type="evidence" value="ECO:0007669"/>
    <property type="project" value="UniProtKB-SubCell"/>
</dbReference>
<keyword evidence="3" id="KW-0969">Cilium</keyword>
<evidence type="ECO:0000256" key="5">
    <source>
        <dbReference type="SAM" id="Coils"/>
    </source>
</evidence>
<organism evidence="8">
    <name type="scientific">Brugia pahangi</name>
    <name type="common">Filarial nematode worm</name>
    <dbReference type="NCBI Taxonomy" id="6280"/>
    <lineage>
        <taxon>Eukaryota</taxon>
        <taxon>Metazoa</taxon>
        <taxon>Ecdysozoa</taxon>
        <taxon>Nematoda</taxon>
        <taxon>Chromadorea</taxon>
        <taxon>Rhabditida</taxon>
        <taxon>Spirurina</taxon>
        <taxon>Spiruromorpha</taxon>
        <taxon>Filarioidea</taxon>
        <taxon>Onchocercidae</taxon>
        <taxon>Brugia</taxon>
    </lineage>
</organism>
<name>A0A0N4T1V1_BRUPA</name>
<evidence type="ECO:0000256" key="3">
    <source>
        <dbReference type="ARBA" id="ARBA00023069"/>
    </source>
</evidence>
<sequence length="416" mass="47829">MERKEDGEEKKNEEVSDRSPAQKYDLYVLSDELSDKLKLLNYEEDYAKLAPSYRTVSREYFVASTNIGEQFFIFTTLSAWLIQKSIDPTFIIPQERPMTLQFDDPNGTILNILSALRSNNVSIAFAPNKLKTGAGEQCLYVLDKLADFALTAGQFCWSKANPVPQDDEGMDEAVDRIEITAEEFDEGEQMDVADDDDNEIVMDLKVIPSSRITGGESQQPLGGILHSDTNVNSWKLEVERIAPRLKVTFEQDSKDWRMHLGRIRFLQKTVTELLNTTEPHLKSVSNELDKTMERIMSREKHFNSQLEPVLTKFYHAKERMTEVEEKYKEISSGILERTQKLQRVNDELEQIKQQIDEKSLRNSDGAPMLKLKQALQKMESEILTMNVQISVMEQSLLQSQLKNRAAYNAHLQDLYI</sequence>
<evidence type="ECO:0000256" key="4">
    <source>
        <dbReference type="ARBA" id="ARBA00023273"/>
    </source>
</evidence>
<dbReference type="PANTHER" id="PTHR16011:SF0">
    <property type="entry name" value="INTRAFLAGELLAR TRANSPORT PROTEIN 57 HOMOLOG"/>
    <property type="match status" value="1"/>
</dbReference>
<keyword evidence="4" id="KW-0966">Cell projection</keyword>
<dbReference type="GO" id="GO:1905515">
    <property type="term" value="P:non-motile cilium assembly"/>
    <property type="evidence" value="ECO:0007669"/>
    <property type="project" value="TreeGrafter"/>
</dbReference>
<dbReference type="GO" id="GO:0005815">
    <property type="term" value="C:microtubule organizing center"/>
    <property type="evidence" value="ECO:0007669"/>
    <property type="project" value="TreeGrafter"/>
</dbReference>
<keyword evidence="7" id="KW-1185">Reference proteome</keyword>
<dbReference type="GO" id="GO:0042073">
    <property type="term" value="P:intraciliary transport"/>
    <property type="evidence" value="ECO:0007669"/>
    <property type="project" value="TreeGrafter"/>
</dbReference>
<dbReference type="Proteomes" id="UP000278627">
    <property type="component" value="Unassembled WGS sequence"/>
</dbReference>
<protein>
    <submittedName>
        <fullName evidence="8">Intraflagellar transport protein 57 homolog</fullName>
    </submittedName>
</protein>
<dbReference type="STRING" id="6280.A0A0N4T1V1"/>
<dbReference type="GO" id="GO:0030992">
    <property type="term" value="C:intraciliary transport particle B"/>
    <property type="evidence" value="ECO:0007669"/>
    <property type="project" value="TreeGrafter"/>
</dbReference>
<comment type="similarity">
    <text evidence="2">Belongs to the IFT57 family.</text>
</comment>
<evidence type="ECO:0000313" key="7">
    <source>
        <dbReference type="Proteomes" id="UP000278627"/>
    </source>
</evidence>
<dbReference type="PANTHER" id="PTHR16011">
    <property type="entry name" value="IFT57/HIPPI"/>
    <property type="match status" value="1"/>
</dbReference>